<evidence type="ECO:0000256" key="1">
    <source>
        <dbReference type="ARBA" id="ARBA00023015"/>
    </source>
</evidence>
<dbReference type="SMART" id="SM00382">
    <property type="entry name" value="AAA"/>
    <property type="match status" value="1"/>
</dbReference>
<dbReference type="EMBL" id="SMKO01000005">
    <property type="protein sequence ID" value="TDD11930.1"/>
    <property type="molecule type" value="Genomic_DNA"/>
</dbReference>
<dbReference type="InterPro" id="IPR019734">
    <property type="entry name" value="TPR_rpt"/>
</dbReference>
<dbReference type="Gene3D" id="1.10.10.10">
    <property type="entry name" value="Winged helix-like DNA-binding domain superfamily/Winged helix DNA-binding domain"/>
    <property type="match status" value="1"/>
</dbReference>
<dbReference type="Pfam" id="PF13424">
    <property type="entry name" value="TPR_12"/>
    <property type="match status" value="1"/>
</dbReference>
<evidence type="ECO:0000313" key="6">
    <source>
        <dbReference type="Proteomes" id="UP000295258"/>
    </source>
</evidence>
<dbReference type="SMART" id="SM00028">
    <property type="entry name" value="TPR"/>
    <property type="match status" value="4"/>
</dbReference>
<dbReference type="InterPro" id="IPR016032">
    <property type="entry name" value="Sig_transdc_resp-reg_C-effctor"/>
</dbReference>
<dbReference type="InterPro" id="IPR011990">
    <property type="entry name" value="TPR-like_helical_dom_sf"/>
</dbReference>
<sequence>MLIRLLGPVELERADQTSAVRPPQAALALAALAWEVGRVVPVETLLTRIWGERIPSGARNTLYTIITHLRHDVLGDDGDVLRKLGGYLLDVDESAVDLSRFRRLTERAAAVPDPRPLLGEALALWRGDPLTGLPGEWAERARRRLRDERKEIVLRWARSVTAVDPGAAVAALSPLAEEYPLDEVVAVALIEALHASGRTAEALTCFAGVRHTLAEELGVEPGTALRRVHRMLLRHGEAAEAERPVPAQLPVHLGCFVGRKAELEGLAAAGAVCVISGPPGVGKSSLALRWAHLHRDRFPGGQLYADLGTLDPAGASAVLPRFLGALGVAENQVPSGVEAQIGLYRSLVSDRRVLVMLDDARGADQVAPLLATAPGSLTMITSRSELPSLSVTVGASLLHLDVLSREDARHLLAARVSEERLAAEPAAAELIIDRCGRLPLALAIVAARMVRRSDLPLAEIAADLERAETDLEPFADTDPAIDLRVVFARSYRDLHEAAAGLFRHLGRQAGPHFPLSAVASLAALPVERTRKLIDHLDRANLVDLSTRGRVRLHDLLRAYAAEQSRATDSRTVRRSATRRLLDYYLHSACAASAVCYPHRERVKPDPTAPGVTVERFAGRAEALRWYAAESVALPAVVSEAAEAGLDRHAWQLAWAFGEFMQRRSPWEEILRVEAVALSAAARLGDRLAQAGSHSRLARAHAKLGHDEKAVTHFDGAIELHRDLGEPVLEAHLHLGLTIPVSRVRPGEELRHALRALELFEEGGDAIGRARALNNAGWWRAQLGAYDQALTDCSHAQRILADLGYAQGEGHAWDSIAYVLDAMGDHTQAVACYERAAELFQECDDLHPAAQTLVRLGETHTAAGDTAAALDAWKRAVECYDALGDTQAETIRARCAALGRPMWS</sequence>
<evidence type="ECO:0000259" key="4">
    <source>
        <dbReference type="SMART" id="SM01043"/>
    </source>
</evidence>
<dbReference type="InterPro" id="IPR005158">
    <property type="entry name" value="BTAD"/>
</dbReference>
<accession>A0A4R4WEP1</accession>
<dbReference type="Pfam" id="PF03704">
    <property type="entry name" value="BTAD"/>
    <property type="match status" value="1"/>
</dbReference>
<reference evidence="5 6" key="1">
    <citation type="submission" date="2019-03" db="EMBL/GenBank/DDBJ databases">
        <title>Draft genome sequences of novel Actinobacteria.</title>
        <authorList>
            <person name="Sahin N."/>
            <person name="Ay H."/>
            <person name="Saygin H."/>
        </authorList>
    </citation>
    <scope>NUCLEOTIDE SEQUENCE [LARGE SCALE GENOMIC DNA]</scope>
    <source>
        <strain evidence="5 6">KC310</strain>
    </source>
</reference>
<organism evidence="5 6">
    <name type="scientific">Nonomuraea deserti</name>
    <dbReference type="NCBI Taxonomy" id="1848322"/>
    <lineage>
        <taxon>Bacteria</taxon>
        <taxon>Bacillati</taxon>
        <taxon>Actinomycetota</taxon>
        <taxon>Actinomycetes</taxon>
        <taxon>Streptosporangiales</taxon>
        <taxon>Streptosporangiaceae</taxon>
        <taxon>Nonomuraea</taxon>
    </lineage>
</organism>
<feature type="domain" description="AAA+ ATPase" evidence="3">
    <location>
        <begin position="269"/>
        <end position="436"/>
    </location>
</feature>
<evidence type="ECO:0000256" key="2">
    <source>
        <dbReference type="ARBA" id="ARBA00023163"/>
    </source>
</evidence>
<evidence type="ECO:0000259" key="3">
    <source>
        <dbReference type="SMART" id="SM00382"/>
    </source>
</evidence>
<evidence type="ECO:0000313" key="5">
    <source>
        <dbReference type="EMBL" id="TDD11930.1"/>
    </source>
</evidence>
<keyword evidence="2" id="KW-0804">Transcription</keyword>
<proteinExistence type="predicted"/>
<protein>
    <submittedName>
        <fullName evidence="5">Tetratricopeptide repeat protein</fullName>
    </submittedName>
</protein>
<dbReference type="InterPro" id="IPR003593">
    <property type="entry name" value="AAA+_ATPase"/>
</dbReference>
<dbReference type="AlphaFoldDB" id="A0A4R4WEP1"/>
<dbReference type="Gene3D" id="1.25.40.10">
    <property type="entry name" value="Tetratricopeptide repeat domain"/>
    <property type="match status" value="2"/>
</dbReference>
<dbReference type="Pfam" id="PF13176">
    <property type="entry name" value="TPR_7"/>
    <property type="match status" value="1"/>
</dbReference>
<dbReference type="PANTHER" id="PTHR35807">
    <property type="entry name" value="TRANSCRIPTIONAL REGULATOR REDD-RELATED"/>
    <property type="match status" value="1"/>
</dbReference>
<dbReference type="Gene3D" id="3.40.50.300">
    <property type="entry name" value="P-loop containing nucleotide triphosphate hydrolases"/>
    <property type="match status" value="1"/>
</dbReference>
<dbReference type="SMART" id="SM01043">
    <property type="entry name" value="BTAD"/>
    <property type="match status" value="1"/>
</dbReference>
<dbReference type="SUPFAM" id="SSF52540">
    <property type="entry name" value="P-loop containing nucleoside triphosphate hydrolases"/>
    <property type="match status" value="1"/>
</dbReference>
<comment type="caution">
    <text evidence="5">The sequence shown here is derived from an EMBL/GenBank/DDBJ whole genome shotgun (WGS) entry which is preliminary data.</text>
</comment>
<dbReference type="GO" id="GO:0043531">
    <property type="term" value="F:ADP binding"/>
    <property type="evidence" value="ECO:0007669"/>
    <property type="project" value="InterPro"/>
</dbReference>
<dbReference type="SUPFAM" id="SSF46894">
    <property type="entry name" value="C-terminal effector domain of the bipartite response regulators"/>
    <property type="match status" value="1"/>
</dbReference>
<feature type="domain" description="Bacterial transcriptional activator" evidence="4">
    <location>
        <begin position="96"/>
        <end position="233"/>
    </location>
</feature>
<dbReference type="SUPFAM" id="SSF48452">
    <property type="entry name" value="TPR-like"/>
    <property type="match status" value="2"/>
</dbReference>
<keyword evidence="1" id="KW-0805">Transcription regulation</keyword>
<gene>
    <name evidence="5" type="ORF">E1292_03710</name>
</gene>
<dbReference type="InterPro" id="IPR027417">
    <property type="entry name" value="P-loop_NTPase"/>
</dbReference>
<dbReference type="InterPro" id="IPR036388">
    <property type="entry name" value="WH-like_DNA-bd_sf"/>
</dbReference>
<keyword evidence="6" id="KW-1185">Reference proteome</keyword>
<dbReference type="GO" id="GO:0003677">
    <property type="term" value="F:DNA binding"/>
    <property type="evidence" value="ECO:0007669"/>
    <property type="project" value="InterPro"/>
</dbReference>
<name>A0A4R4WEP1_9ACTN</name>
<dbReference type="PRINTS" id="PR00364">
    <property type="entry name" value="DISEASERSIST"/>
</dbReference>
<dbReference type="InterPro" id="IPR051677">
    <property type="entry name" value="AfsR-DnrI-RedD_regulator"/>
</dbReference>
<dbReference type="PANTHER" id="PTHR35807:SF1">
    <property type="entry name" value="TRANSCRIPTIONAL REGULATOR REDD"/>
    <property type="match status" value="1"/>
</dbReference>
<dbReference type="Proteomes" id="UP000295258">
    <property type="component" value="Unassembled WGS sequence"/>
</dbReference>
<dbReference type="RefSeq" id="WP_132591960.1">
    <property type="nucleotide sequence ID" value="NZ_SMKO01000005.1"/>
</dbReference>
<dbReference type="GO" id="GO:0006355">
    <property type="term" value="P:regulation of DNA-templated transcription"/>
    <property type="evidence" value="ECO:0007669"/>
    <property type="project" value="InterPro"/>
</dbReference>